<evidence type="ECO:0000256" key="5">
    <source>
        <dbReference type="ARBA" id="ARBA00023242"/>
    </source>
</evidence>
<dbReference type="Pfam" id="PF25797">
    <property type="entry name" value="PDF2_C"/>
    <property type="match status" value="1"/>
</dbReference>
<keyword evidence="5" id="KW-0539">Nucleus</keyword>
<protein>
    <submittedName>
        <fullName evidence="7">Homeobox-leucine zipper protein PROTODERMAL FACTOR 2</fullName>
    </submittedName>
</protein>
<comment type="caution">
    <text evidence="7">The sequence shown here is derived from an EMBL/GenBank/DDBJ whole genome shotgun (WGS) entry which is preliminary data.</text>
</comment>
<dbReference type="SUPFAM" id="SSF55961">
    <property type="entry name" value="Bet v1-like"/>
    <property type="match status" value="2"/>
</dbReference>
<dbReference type="InterPro" id="IPR057993">
    <property type="entry name" value="HD-Zip_IV_C"/>
</dbReference>
<evidence type="ECO:0000256" key="3">
    <source>
        <dbReference type="ARBA" id="ARBA00023155"/>
    </source>
</evidence>
<organism evidence="7 8">
    <name type="scientific">Forsythia ovata</name>
    <dbReference type="NCBI Taxonomy" id="205694"/>
    <lineage>
        <taxon>Eukaryota</taxon>
        <taxon>Viridiplantae</taxon>
        <taxon>Streptophyta</taxon>
        <taxon>Embryophyta</taxon>
        <taxon>Tracheophyta</taxon>
        <taxon>Spermatophyta</taxon>
        <taxon>Magnoliopsida</taxon>
        <taxon>eudicotyledons</taxon>
        <taxon>Gunneridae</taxon>
        <taxon>Pentapetalae</taxon>
        <taxon>asterids</taxon>
        <taxon>lamiids</taxon>
        <taxon>Lamiales</taxon>
        <taxon>Oleaceae</taxon>
        <taxon>Forsythieae</taxon>
        <taxon>Forsythia</taxon>
    </lineage>
</organism>
<dbReference type="InterPro" id="IPR002913">
    <property type="entry name" value="START_lipid-bd_dom"/>
</dbReference>
<evidence type="ECO:0000313" key="8">
    <source>
        <dbReference type="Proteomes" id="UP001604277"/>
    </source>
</evidence>
<gene>
    <name evidence="7" type="ORF">Fot_40039</name>
</gene>
<dbReference type="EMBL" id="JBFOLJ010000011">
    <property type="protein sequence ID" value="KAL2496282.1"/>
    <property type="molecule type" value="Genomic_DNA"/>
</dbReference>
<dbReference type="Gene3D" id="3.30.530.20">
    <property type="match status" value="1"/>
</dbReference>
<evidence type="ECO:0000313" key="7">
    <source>
        <dbReference type="EMBL" id="KAL2496282.1"/>
    </source>
</evidence>
<dbReference type="InterPro" id="IPR042160">
    <property type="entry name" value="HD-Zip_IV"/>
</dbReference>
<proteinExistence type="predicted"/>
<dbReference type="PANTHER" id="PTHR45654:SF15">
    <property type="entry name" value="HOMEOBOX-LEUCINE ZIPPER PROTEIN PROTODERMAL FACTOR 2-LIKE"/>
    <property type="match status" value="1"/>
</dbReference>
<evidence type="ECO:0000256" key="4">
    <source>
        <dbReference type="ARBA" id="ARBA00023163"/>
    </source>
</evidence>
<dbReference type="InterPro" id="IPR023393">
    <property type="entry name" value="START-like_dom_sf"/>
</dbReference>
<keyword evidence="8" id="KW-1185">Reference proteome</keyword>
<feature type="domain" description="START" evidence="6">
    <location>
        <begin position="81"/>
        <end position="320"/>
    </location>
</feature>
<reference evidence="8" key="1">
    <citation type="submission" date="2024-07" db="EMBL/GenBank/DDBJ databases">
        <title>Two chromosome-level genome assemblies of Korean endemic species Abeliophyllum distichum and Forsythia ovata (Oleaceae).</title>
        <authorList>
            <person name="Jang H."/>
        </authorList>
    </citation>
    <scope>NUCLEOTIDE SEQUENCE [LARGE SCALE GENOMIC DNA]</scope>
</reference>
<dbReference type="SMART" id="SM00234">
    <property type="entry name" value="START"/>
    <property type="match status" value="1"/>
</dbReference>
<name>A0ABD1S952_9LAMI</name>
<dbReference type="PROSITE" id="PS50848">
    <property type="entry name" value="START"/>
    <property type="match status" value="1"/>
</dbReference>
<dbReference type="Proteomes" id="UP001604277">
    <property type="component" value="Unassembled WGS sequence"/>
</dbReference>
<accession>A0ABD1S952</accession>
<evidence type="ECO:0000256" key="2">
    <source>
        <dbReference type="ARBA" id="ARBA00023125"/>
    </source>
</evidence>
<dbReference type="AlphaFoldDB" id="A0ABD1S952"/>
<dbReference type="PANTHER" id="PTHR45654">
    <property type="entry name" value="HOMEOBOX-LEUCINE ZIPPER PROTEIN MERISTEM L1"/>
    <property type="match status" value="1"/>
</dbReference>
<evidence type="ECO:0000256" key="1">
    <source>
        <dbReference type="ARBA" id="ARBA00023015"/>
    </source>
</evidence>
<dbReference type="GO" id="GO:0003677">
    <property type="term" value="F:DNA binding"/>
    <property type="evidence" value="ECO:0007669"/>
    <property type="project" value="UniProtKB-KW"/>
</dbReference>
<keyword evidence="1" id="KW-0805">Transcription regulation</keyword>
<sequence>MACKAQWKRFVKTVQNGFSIISGKIRNNNASETSSFQVFSKNRFGDSLHHVHHRMEDLLKKGNVNTIQRASDLLVSVTVCAETHKAKIMGQSFTASEELRQMAQEREPLWVFDVDRSFEVLNCPEYNRRFSSLDPTLEEIIRVITMGGGPADLSNFNESGCTHVQPCESEASRAIGDEWSRIFSNIVSKAQNLGVLLKGQQGNPDGVLQVMVADFHVPSPLVKSREMCFARSCRQLDFDTWVVADVSLENIFPNPMVKCQRRPSGCLIQALQEGLSMVTWVEHNAVCNKLVHSMFVKPVFAFSAKRWISSLERQCDRIATSTKPGLGASAKSLLNLAERMVRGFNANICSNQENAWRPLPIAGAQDILIKTSLNIDQPGIPCGVSVTIATSLHLHVQQNDVFDFLRCEQNRNKWDILSYGLAIRDIIRISSARNSTDCVSVVLVEPTENRRAVAYLHESFCDSTGYYVVYAPIDISAMDHIMEGKNSENVSILGSGFAVLPGKSDRESILTIGFQIMDEELTRPEYLPPQSVLTAHRLMKETISLIKTAVIS</sequence>
<keyword evidence="4" id="KW-0804">Transcription</keyword>
<dbReference type="Pfam" id="PF01852">
    <property type="entry name" value="START"/>
    <property type="match status" value="1"/>
</dbReference>
<evidence type="ECO:0000259" key="6">
    <source>
        <dbReference type="PROSITE" id="PS50848"/>
    </source>
</evidence>
<keyword evidence="2 7" id="KW-0238">DNA-binding</keyword>
<keyword evidence="3 7" id="KW-0371">Homeobox</keyword>